<sequence>FFKNYPAYPNSFPSESSENRFRRTRRVSNLLRYVCERIVGMEKMQDNSNNLLLSPMEYANGCAHTVSVFQRCFYSVVIMLLMFKLEILICFDILHTAGRAQNYKMMGGKKVWRRRPWCTASVHFPANSSAVHSE</sequence>
<dbReference type="EMBL" id="JPKZ01000746">
    <property type="protein sequence ID" value="KHN85692.1"/>
    <property type="molecule type" value="Genomic_DNA"/>
</dbReference>
<protein>
    <submittedName>
        <fullName evidence="2">Uncharacterized protein</fullName>
    </submittedName>
</protein>
<feature type="non-terminal residue" evidence="2">
    <location>
        <position position="1"/>
    </location>
</feature>
<reference evidence="2 3" key="1">
    <citation type="submission" date="2014-11" db="EMBL/GenBank/DDBJ databases">
        <title>Genetic blueprint of the zoonotic pathogen Toxocara canis.</title>
        <authorList>
            <person name="Zhu X.-Q."/>
            <person name="Korhonen P.K."/>
            <person name="Cai H."/>
            <person name="Young N.D."/>
            <person name="Nejsum P."/>
            <person name="von Samson-Himmelstjerna G."/>
            <person name="Boag P.R."/>
            <person name="Tan P."/>
            <person name="Li Q."/>
            <person name="Min J."/>
            <person name="Yang Y."/>
            <person name="Wang X."/>
            <person name="Fang X."/>
            <person name="Hall R.S."/>
            <person name="Hofmann A."/>
            <person name="Sternberg P.W."/>
            <person name="Jex A.R."/>
            <person name="Gasser R.B."/>
        </authorList>
    </citation>
    <scope>NUCLEOTIDE SEQUENCE [LARGE SCALE GENOMIC DNA]</scope>
    <source>
        <strain evidence="2">PN_DK_2014</strain>
    </source>
</reference>
<name>A0A0B2VWG2_TOXCA</name>
<organism evidence="2 3">
    <name type="scientific">Toxocara canis</name>
    <name type="common">Canine roundworm</name>
    <dbReference type="NCBI Taxonomy" id="6265"/>
    <lineage>
        <taxon>Eukaryota</taxon>
        <taxon>Metazoa</taxon>
        <taxon>Ecdysozoa</taxon>
        <taxon>Nematoda</taxon>
        <taxon>Chromadorea</taxon>
        <taxon>Rhabditida</taxon>
        <taxon>Spirurina</taxon>
        <taxon>Ascaridomorpha</taxon>
        <taxon>Ascaridoidea</taxon>
        <taxon>Toxocaridae</taxon>
        <taxon>Toxocara</taxon>
    </lineage>
</organism>
<keyword evidence="1" id="KW-0812">Transmembrane</keyword>
<keyword evidence="1" id="KW-1133">Transmembrane helix</keyword>
<feature type="non-terminal residue" evidence="2">
    <location>
        <position position="134"/>
    </location>
</feature>
<gene>
    <name evidence="2" type="ORF">Tcan_00738</name>
</gene>
<evidence type="ECO:0000313" key="3">
    <source>
        <dbReference type="Proteomes" id="UP000031036"/>
    </source>
</evidence>
<comment type="caution">
    <text evidence="2">The sequence shown here is derived from an EMBL/GenBank/DDBJ whole genome shotgun (WGS) entry which is preliminary data.</text>
</comment>
<dbReference type="AlphaFoldDB" id="A0A0B2VWG2"/>
<keyword evidence="3" id="KW-1185">Reference proteome</keyword>
<dbReference type="Proteomes" id="UP000031036">
    <property type="component" value="Unassembled WGS sequence"/>
</dbReference>
<accession>A0A0B2VWG2</accession>
<keyword evidence="1" id="KW-0472">Membrane</keyword>
<evidence type="ECO:0000256" key="1">
    <source>
        <dbReference type="SAM" id="Phobius"/>
    </source>
</evidence>
<evidence type="ECO:0000313" key="2">
    <source>
        <dbReference type="EMBL" id="KHN85692.1"/>
    </source>
</evidence>
<proteinExistence type="predicted"/>
<feature type="transmembrane region" description="Helical" evidence="1">
    <location>
        <begin position="73"/>
        <end position="94"/>
    </location>
</feature>